<keyword evidence="12" id="KW-1185">Reference proteome</keyword>
<keyword evidence="3" id="KW-0309">Germination</keyword>
<dbReference type="EMBL" id="CP121694">
    <property type="protein sequence ID" value="WRO21924.1"/>
    <property type="molecule type" value="Genomic_DNA"/>
</dbReference>
<comment type="similarity">
    <text evidence="1">Belongs to the SleB family.</text>
</comment>
<dbReference type="GO" id="GO:0009847">
    <property type="term" value="P:spore germination"/>
    <property type="evidence" value="ECO:0007669"/>
    <property type="project" value="UniProtKB-UniRule"/>
</dbReference>
<feature type="domain" description="Peptidoglycan binding-like" evidence="9">
    <location>
        <begin position="36"/>
        <end position="92"/>
    </location>
</feature>
<dbReference type="Pfam" id="PF07486">
    <property type="entry name" value="Hydrolase_2"/>
    <property type="match status" value="1"/>
</dbReference>
<evidence type="ECO:0000256" key="4">
    <source>
        <dbReference type="ARBA" id="ARBA00022729"/>
    </source>
</evidence>
<evidence type="ECO:0000256" key="1">
    <source>
        <dbReference type="ARBA" id="ARBA00007010"/>
    </source>
</evidence>
<evidence type="ECO:0000313" key="11">
    <source>
        <dbReference type="EMBL" id="WRO21924.1"/>
    </source>
</evidence>
<accession>A0AAU0UMB7</accession>
<keyword evidence="6" id="KW-0749">Sporulation</keyword>
<evidence type="ECO:0000256" key="8">
    <source>
        <dbReference type="NCBIfam" id="TIGR02869"/>
    </source>
</evidence>
<dbReference type="InterPro" id="IPR002477">
    <property type="entry name" value="Peptidoglycan-bd-like"/>
</dbReference>
<dbReference type="InterPro" id="IPR042047">
    <property type="entry name" value="SleB_dom1"/>
</dbReference>
<dbReference type="GO" id="GO:0016787">
    <property type="term" value="F:hydrolase activity"/>
    <property type="evidence" value="ECO:0007669"/>
    <property type="project" value="UniProtKB-KW"/>
</dbReference>
<evidence type="ECO:0000259" key="9">
    <source>
        <dbReference type="Pfam" id="PF01471"/>
    </source>
</evidence>
<keyword evidence="4" id="KW-0732">Signal</keyword>
<keyword evidence="5" id="KW-0378">Hydrolase</keyword>
<dbReference type="InterPro" id="IPR036365">
    <property type="entry name" value="PGBD-like_sf"/>
</dbReference>
<evidence type="ECO:0000259" key="10">
    <source>
        <dbReference type="Pfam" id="PF07486"/>
    </source>
</evidence>
<dbReference type="InterPro" id="IPR011105">
    <property type="entry name" value="Cell_wall_hydrolase_SleB"/>
</dbReference>
<dbReference type="SUPFAM" id="SSF47090">
    <property type="entry name" value="PGBD-like"/>
    <property type="match status" value="1"/>
</dbReference>
<proteinExistence type="inferred from homology"/>
<dbReference type="GO" id="GO:0071555">
    <property type="term" value="P:cell wall organization"/>
    <property type="evidence" value="ECO:0007669"/>
    <property type="project" value="UniProtKB-KW"/>
</dbReference>
<evidence type="ECO:0000256" key="6">
    <source>
        <dbReference type="ARBA" id="ARBA00022969"/>
    </source>
</evidence>
<gene>
    <name evidence="11" type="primary">sleB</name>
    <name evidence="11" type="ORF">MFMK1_001745</name>
</gene>
<reference evidence="11 12" key="1">
    <citation type="submission" date="2023-04" db="EMBL/GenBank/DDBJ databases">
        <authorList>
            <person name="Hsu D."/>
        </authorList>
    </citation>
    <scope>NUCLEOTIDE SEQUENCE [LARGE SCALE GENOMIC DNA]</scope>
    <source>
        <strain evidence="11 12">MK1</strain>
    </source>
</reference>
<protein>
    <recommendedName>
        <fullName evidence="2 8">Spore cortex-lytic enzyme</fullName>
    </recommendedName>
</protein>
<dbReference type="Proteomes" id="UP001329915">
    <property type="component" value="Chromosome"/>
</dbReference>
<evidence type="ECO:0000256" key="7">
    <source>
        <dbReference type="ARBA" id="ARBA00023316"/>
    </source>
</evidence>
<dbReference type="Pfam" id="PF01471">
    <property type="entry name" value="PG_binding_1"/>
    <property type="match status" value="1"/>
</dbReference>
<name>A0AAU0UMB7_9FIRM</name>
<dbReference type="Gene3D" id="6.20.240.60">
    <property type="match status" value="1"/>
</dbReference>
<dbReference type="RefSeq" id="WP_366924750.1">
    <property type="nucleotide sequence ID" value="NZ_CP121694.1"/>
</dbReference>
<evidence type="ECO:0000256" key="2">
    <source>
        <dbReference type="ARBA" id="ARBA00018364"/>
    </source>
</evidence>
<keyword evidence="7" id="KW-0961">Cell wall biogenesis/degradation</keyword>
<evidence type="ECO:0000256" key="5">
    <source>
        <dbReference type="ARBA" id="ARBA00022801"/>
    </source>
</evidence>
<dbReference type="KEGG" id="dbc:MFMK1_001745"/>
<dbReference type="Gene3D" id="1.10.101.10">
    <property type="entry name" value="PGBD-like superfamily/PGBD"/>
    <property type="match status" value="1"/>
</dbReference>
<dbReference type="InterPro" id="IPR014224">
    <property type="entry name" value="Spore_cortex_SleB"/>
</dbReference>
<dbReference type="GO" id="GO:0030435">
    <property type="term" value="P:sporulation resulting in formation of a cellular spore"/>
    <property type="evidence" value="ECO:0007669"/>
    <property type="project" value="UniProtKB-KW"/>
</dbReference>
<dbReference type="InterPro" id="IPR036366">
    <property type="entry name" value="PGBDSf"/>
</dbReference>
<evidence type="ECO:0000313" key="12">
    <source>
        <dbReference type="Proteomes" id="UP001329915"/>
    </source>
</evidence>
<dbReference type="Gene3D" id="1.10.10.2520">
    <property type="entry name" value="Cell wall hydrolase SleB, domain 1"/>
    <property type="match status" value="1"/>
</dbReference>
<sequence>MRRQFLLVIFIIFASLCFYTIYAQAQYRPSLYYGSTGEDVSLVQQKLRDWGYYDGPIDGYYGGSTYEAVRLFQQKNGLRIDGVVGESTWQALGEAVKPVIYTKTSGISQNDDIYLLSQLISAEARAEPLEGQVAVGAVILNRIQSAAFPNTLAGVVFQPLAFEPVSNGTIYRSPVQESVRAAQLALNGWDPTYGALYFWNPNTATSRWIWSRTPVTTIGKHVFAR</sequence>
<dbReference type="NCBIfam" id="TIGR02869">
    <property type="entry name" value="spore_SleB"/>
    <property type="match status" value="1"/>
</dbReference>
<dbReference type="AlphaFoldDB" id="A0AAU0UMB7"/>
<organism evidence="11 12">
    <name type="scientific">Metallumcola ferriviriculae</name>
    <dbReference type="NCBI Taxonomy" id="3039180"/>
    <lineage>
        <taxon>Bacteria</taxon>
        <taxon>Bacillati</taxon>
        <taxon>Bacillota</taxon>
        <taxon>Clostridia</taxon>
        <taxon>Neomoorellales</taxon>
        <taxon>Desulfitibacteraceae</taxon>
        <taxon>Metallumcola</taxon>
    </lineage>
</organism>
<feature type="domain" description="Cell wall hydrolase SleB" evidence="10">
    <location>
        <begin position="127"/>
        <end position="224"/>
    </location>
</feature>
<evidence type="ECO:0000256" key="3">
    <source>
        <dbReference type="ARBA" id="ARBA00022544"/>
    </source>
</evidence>